<dbReference type="RefSeq" id="WP_106060623.1">
    <property type="nucleotide sequence ID" value="NZ_PVXQ01000034.1"/>
</dbReference>
<dbReference type="InterPro" id="IPR024425">
    <property type="entry name" value="LiaF-like_C"/>
</dbReference>
<evidence type="ECO:0000259" key="2">
    <source>
        <dbReference type="Pfam" id="PF09922"/>
    </source>
</evidence>
<proteinExistence type="predicted"/>
<dbReference type="EMBL" id="PVXQ01000034">
    <property type="protein sequence ID" value="PRR81200.1"/>
    <property type="molecule type" value="Genomic_DNA"/>
</dbReference>
<sequence>MKINRYITCFFITALILGATGCVRNTTTDTEIIELDNAKRVSISVHMGAGEMDIQSGSDKLIEGEFIYNVPKWKPTIKYSKTGSDGTLSIEQPYFTTIVLGANNRNEWNLKLNKIISTDISLFLGAGNGNINLKGMNLENVDVNMGAGKLDMDLSGDWKKDVIVKVKGGVGSTNIILPKNIAVIVDVTQGMGKISADGFRKSGDSYVNDVYGKSDITMRVKIKSGVGETNLKLVQ</sequence>
<evidence type="ECO:0000313" key="4">
    <source>
        <dbReference type="EMBL" id="PRR81200.1"/>
    </source>
</evidence>
<evidence type="ECO:0000256" key="1">
    <source>
        <dbReference type="SAM" id="SignalP"/>
    </source>
</evidence>
<evidence type="ECO:0000313" key="5">
    <source>
        <dbReference type="Proteomes" id="UP000239471"/>
    </source>
</evidence>
<feature type="signal peptide" evidence="1">
    <location>
        <begin position="1"/>
        <end position="21"/>
    </location>
</feature>
<feature type="domain" description="Cell wall-active antibiotics response LiaF-like C-terminal" evidence="2">
    <location>
        <begin position="134"/>
        <end position="203"/>
    </location>
</feature>
<keyword evidence="5" id="KW-1185">Reference proteome</keyword>
<name>A0A2T0BBC9_9CLOT</name>
<accession>A0A2T0BBC9</accession>
<dbReference type="OrthoDB" id="1905666at2"/>
<dbReference type="Pfam" id="PF17115">
    <property type="entry name" value="Toast_rack_N"/>
    <property type="match status" value="1"/>
</dbReference>
<dbReference type="AlphaFoldDB" id="A0A2T0BBC9"/>
<keyword evidence="1" id="KW-0732">Signal</keyword>
<dbReference type="PROSITE" id="PS51257">
    <property type="entry name" value="PROKAR_LIPOPROTEIN"/>
    <property type="match status" value="1"/>
</dbReference>
<feature type="chain" id="PRO_5038567301" description="DUF2154 domain-containing protein" evidence="1">
    <location>
        <begin position="22"/>
        <end position="235"/>
    </location>
</feature>
<evidence type="ECO:0000259" key="3">
    <source>
        <dbReference type="Pfam" id="PF17115"/>
    </source>
</evidence>
<dbReference type="Pfam" id="PF09922">
    <property type="entry name" value="LiaF-like_C"/>
    <property type="match status" value="1"/>
</dbReference>
<dbReference type="Proteomes" id="UP000239471">
    <property type="component" value="Unassembled WGS sequence"/>
</dbReference>
<feature type="domain" description="DUF2154" evidence="3">
    <location>
        <begin position="37"/>
        <end position="126"/>
    </location>
</feature>
<evidence type="ECO:0008006" key="6">
    <source>
        <dbReference type="Google" id="ProtNLM"/>
    </source>
</evidence>
<dbReference type="InterPro" id="IPR031346">
    <property type="entry name" value="DUF2154_N"/>
</dbReference>
<reference evidence="4 5" key="1">
    <citation type="submission" date="2018-03" db="EMBL/GenBank/DDBJ databases">
        <title>Genome sequence of Clostridium vincentii DSM 10228.</title>
        <authorList>
            <person name="Poehlein A."/>
            <person name="Daniel R."/>
        </authorList>
    </citation>
    <scope>NUCLEOTIDE SEQUENCE [LARGE SCALE GENOMIC DNA]</scope>
    <source>
        <strain evidence="4 5">DSM 10228</strain>
    </source>
</reference>
<organism evidence="4 5">
    <name type="scientific">Clostridium vincentii</name>
    <dbReference type="NCBI Taxonomy" id="52704"/>
    <lineage>
        <taxon>Bacteria</taxon>
        <taxon>Bacillati</taxon>
        <taxon>Bacillota</taxon>
        <taxon>Clostridia</taxon>
        <taxon>Eubacteriales</taxon>
        <taxon>Clostridiaceae</taxon>
        <taxon>Clostridium</taxon>
    </lineage>
</organism>
<comment type="caution">
    <text evidence="4">The sequence shown here is derived from an EMBL/GenBank/DDBJ whole genome shotgun (WGS) entry which is preliminary data.</text>
</comment>
<protein>
    <recommendedName>
        <fullName evidence="6">DUF2154 domain-containing protein</fullName>
    </recommendedName>
</protein>
<gene>
    <name evidence="4" type="ORF">CLVI_27040</name>
</gene>